<evidence type="ECO:0000256" key="1">
    <source>
        <dbReference type="SAM" id="MobiDB-lite"/>
    </source>
</evidence>
<evidence type="ECO:0000313" key="3">
    <source>
        <dbReference type="Proteomes" id="UP001066276"/>
    </source>
</evidence>
<dbReference type="Proteomes" id="UP001066276">
    <property type="component" value="Chromosome 4_2"/>
</dbReference>
<accession>A0AAV7SCS5</accession>
<evidence type="ECO:0000313" key="2">
    <source>
        <dbReference type="EMBL" id="KAJ1161620.1"/>
    </source>
</evidence>
<gene>
    <name evidence="2" type="ORF">NDU88_002104</name>
</gene>
<sequence>MGPNYSYPGGTSEGFHELRVKPDIPLQILENWEDAQEKKEGDDEERVPMAARFKNESSKEKVLAWEESAEEGGVPAPQLTGEKNAEDAGVPAPHLTGEGSAEDSGLPAAQLMSEE</sequence>
<comment type="caution">
    <text evidence="2">The sequence shown here is derived from an EMBL/GenBank/DDBJ whole genome shotgun (WGS) entry which is preliminary data.</text>
</comment>
<feature type="region of interest" description="Disordered" evidence="1">
    <location>
        <begin position="65"/>
        <end position="115"/>
    </location>
</feature>
<organism evidence="2 3">
    <name type="scientific">Pleurodeles waltl</name>
    <name type="common">Iberian ribbed newt</name>
    <dbReference type="NCBI Taxonomy" id="8319"/>
    <lineage>
        <taxon>Eukaryota</taxon>
        <taxon>Metazoa</taxon>
        <taxon>Chordata</taxon>
        <taxon>Craniata</taxon>
        <taxon>Vertebrata</taxon>
        <taxon>Euteleostomi</taxon>
        <taxon>Amphibia</taxon>
        <taxon>Batrachia</taxon>
        <taxon>Caudata</taxon>
        <taxon>Salamandroidea</taxon>
        <taxon>Salamandridae</taxon>
        <taxon>Pleurodelinae</taxon>
        <taxon>Pleurodeles</taxon>
    </lineage>
</organism>
<protein>
    <submittedName>
        <fullName evidence="2">Uncharacterized protein</fullName>
    </submittedName>
</protein>
<proteinExistence type="predicted"/>
<reference evidence="2" key="1">
    <citation type="journal article" date="2022" name="bioRxiv">
        <title>Sequencing and chromosome-scale assembly of the giantPleurodeles waltlgenome.</title>
        <authorList>
            <person name="Brown T."/>
            <person name="Elewa A."/>
            <person name="Iarovenko S."/>
            <person name="Subramanian E."/>
            <person name="Araus A.J."/>
            <person name="Petzold A."/>
            <person name="Susuki M."/>
            <person name="Suzuki K.-i.T."/>
            <person name="Hayashi T."/>
            <person name="Toyoda A."/>
            <person name="Oliveira C."/>
            <person name="Osipova E."/>
            <person name="Leigh N.D."/>
            <person name="Simon A."/>
            <person name="Yun M.H."/>
        </authorList>
    </citation>
    <scope>NUCLEOTIDE SEQUENCE</scope>
    <source>
        <strain evidence="2">20211129_DDA</strain>
        <tissue evidence="2">Liver</tissue>
    </source>
</reference>
<dbReference type="AlphaFoldDB" id="A0AAV7SCS5"/>
<keyword evidence="3" id="KW-1185">Reference proteome</keyword>
<dbReference type="EMBL" id="JANPWB010000008">
    <property type="protein sequence ID" value="KAJ1161620.1"/>
    <property type="molecule type" value="Genomic_DNA"/>
</dbReference>
<name>A0AAV7SCS5_PLEWA</name>